<feature type="non-terminal residue" evidence="2">
    <location>
        <position position="1"/>
    </location>
</feature>
<proteinExistence type="predicted"/>
<organism evidence="2 3">
    <name type="scientific">Sutterella massiliensis</name>
    <dbReference type="NCBI Taxonomy" id="1816689"/>
    <lineage>
        <taxon>Bacteria</taxon>
        <taxon>Pseudomonadati</taxon>
        <taxon>Pseudomonadota</taxon>
        <taxon>Betaproteobacteria</taxon>
        <taxon>Burkholderiales</taxon>
        <taxon>Sutterellaceae</taxon>
        <taxon>Sutterella</taxon>
    </lineage>
</organism>
<protein>
    <submittedName>
        <fullName evidence="2">DUF4113 domain-containing protein</fullName>
    </submittedName>
</protein>
<name>A0ABS2DVS5_9BURK</name>
<evidence type="ECO:0000313" key="2">
    <source>
        <dbReference type="EMBL" id="MBM6705358.1"/>
    </source>
</evidence>
<dbReference type="InterPro" id="IPR025188">
    <property type="entry name" value="DUF4113"/>
</dbReference>
<evidence type="ECO:0000259" key="1">
    <source>
        <dbReference type="Pfam" id="PF13438"/>
    </source>
</evidence>
<dbReference type="Proteomes" id="UP000715095">
    <property type="component" value="Unassembled WGS sequence"/>
</dbReference>
<keyword evidence="3" id="KW-1185">Reference proteome</keyword>
<dbReference type="EMBL" id="JACJJC010000387">
    <property type="protein sequence ID" value="MBM6705358.1"/>
    <property type="molecule type" value="Genomic_DNA"/>
</dbReference>
<accession>A0ABS2DVS5</accession>
<sequence length="49" mass="5636">QRTIDELSRRFDKNVVVTASTKLATRWEMKRDTLSPCCTTHIEDIIAVS</sequence>
<comment type="caution">
    <text evidence="2">The sequence shown here is derived from an EMBL/GenBank/DDBJ whole genome shotgun (WGS) entry which is preliminary data.</text>
</comment>
<evidence type="ECO:0000313" key="3">
    <source>
        <dbReference type="Proteomes" id="UP000715095"/>
    </source>
</evidence>
<reference evidence="2 3" key="1">
    <citation type="journal article" date="2021" name="Sci. Rep.">
        <title>The distribution of antibiotic resistance genes in chicken gut microbiota commensals.</title>
        <authorList>
            <person name="Juricova H."/>
            <person name="Matiasovicova J."/>
            <person name="Kubasova T."/>
            <person name="Cejkova D."/>
            <person name="Rychlik I."/>
        </authorList>
    </citation>
    <scope>NUCLEOTIDE SEQUENCE [LARGE SCALE GENOMIC DNA]</scope>
    <source>
        <strain evidence="2 3">An829</strain>
    </source>
</reference>
<gene>
    <name evidence="2" type="ORF">H6A60_12880</name>
</gene>
<dbReference type="Pfam" id="PF13438">
    <property type="entry name" value="DUF4113"/>
    <property type="match status" value="1"/>
</dbReference>
<feature type="domain" description="DUF4113" evidence="1">
    <location>
        <begin position="2"/>
        <end position="48"/>
    </location>
</feature>